<dbReference type="AlphaFoldDB" id="A0A061H814"/>
<dbReference type="EMBL" id="KE361636">
    <property type="protein sequence ID" value="EPQ28160.1"/>
    <property type="molecule type" value="Genomic_DNA"/>
</dbReference>
<dbReference type="GeneID" id="19318590"/>
<dbReference type="KEGG" id="pfp:PFL1_04487"/>
<accession>A0A061H814</accession>
<sequence>MAGQPTSQLARRVVEDVLVLVAARCPLSLVACPRSQVATPGRGGWRPIRSKQAGLCVTGVRAASQLHGGPIDLSPLRSGSPFVVPPHEPGSAACRPEVPLRKVFDDAGFGRLPACRPGPRRMTLLASRWRPTSPRSSVRCLCVRACVRACVCASMVRERRSLVVPTEHRTSGNATRAAARGVPGSIQEESASAAGRVFCSDMTGQRALTDVQYCTVGACSLASRLDREPERSRAVFPLYVSRYRLRVSCVAAGVGGPEKASMEIGGRGGPSSREQGRVGLPGRAAPSGAPLPFPGRTRRAWAIRRCRPFVVDVVVVERG</sequence>
<organism evidence="2 3">
    <name type="scientific">Pseudozyma flocculosa PF-1</name>
    <dbReference type="NCBI Taxonomy" id="1277687"/>
    <lineage>
        <taxon>Eukaryota</taxon>
        <taxon>Fungi</taxon>
        <taxon>Dikarya</taxon>
        <taxon>Basidiomycota</taxon>
        <taxon>Ustilaginomycotina</taxon>
        <taxon>Ustilaginomycetes</taxon>
        <taxon>Ustilaginales</taxon>
        <taxon>Ustilaginaceae</taxon>
        <taxon>Pseudozyma</taxon>
    </lineage>
</organism>
<evidence type="ECO:0000313" key="3">
    <source>
        <dbReference type="Proteomes" id="UP000053664"/>
    </source>
</evidence>
<feature type="region of interest" description="Disordered" evidence="1">
    <location>
        <begin position="261"/>
        <end position="291"/>
    </location>
</feature>
<dbReference type="HOGENOM" id="CLU_871927_0_0_1"/>
<protein>
    <submittedName>
        <fullName evidence="2">Uncharacterized protein</fullName>
    </submittedName>
</protein>
<reference evidence="2 3" key="1">
    <citation type="journal article" date="2013" name="Plant Cell">
        <title>The transition from a phytopathogenic smut ancestor to an anamorphic biocontrol agent deciphered by comparative whole-genome analysis.</title>
        <authorList>
            <person name="Lefebvre F."/>
            <person name="Joly D.L."/>
            <person name="Labbe C."/>
            <person name="Teichmann B."/>
            <person name="Linning R."/>
            <person name="Belzile F."/>
            <person name="Bakkeren G."/>
            <person name="Belanger R.R."/>
        </authorList>
    </citation>
    <scope>NUCLEOTIDE SEQUENCE [LARGE SCALE GENOMIC DNA]</scope>
    <source>
        <strain evidence="2 3">PF-1</strain>
    </source>
</reference>
<name>A0A061H814_9BASI</name>
<dbReference type="RefSeq" id="XP_007880202.1">
    <property type="nucleotide sequence ID" value="XM_007882011.1"/>
</dbReference>
<evidence type="ECO:0000313" key="2">
    <source>
        <dbReference type="EMBL" id="EPQ28160.1"/>
    </source>
</evidence>
<dbReference type="Proteomes" id="UP000053664">
    <property type="component" value="Unassembled WGS sequence"/>
</dbReference>
<evidence type="ECO:0000256" key="1">
    <source>
        <dbReference type="SAM" id="MobiDB-lite"/>
    </source>
</evidence>
<gene>
    <name evidence="2" type="ORF">PFL1_04487</name>
</gene>
<proteinExistence type="predicted"/>